<keyword evidence="1" id="KW-0805">Transcription regulation</keyword>
<dbReference type="PANTHER" id="PTHR33204">
    <property type="entry name" value="TRANSCRIPTIONAL REGULATOR, MARR FAMILY"/>
    <property type="match status" value="1"/>
</dbReference>
<reference evidence="6" key="1">
    <citation type="submission" date="2016-10" db="EMBL/GenBank/DDBJ databases">
        <authorList>
            <person name="Varghese N."/>
            <person name="Submissions S."/>
        </authorList>
    </citation>
    <scope>NUCLEOTIDE SEQUENCE [LARGE SCALE GENOMIC DNA]</scope>
    <source>
        <strain evidence="6">CGMCC 1.11012</strain>
    </source>
</reference>
<dbReference type="EMBL" id="FNDX01000018">
    <property type="protein sequence ID" value="SDJ50378.1"/>
    <property type="molecule type" value="Genomic_DNA"/>
</dbReference>
<dbReference type="Pfam" id="PF01638">
    <property type="entry name" value="HxlR"/>
    <property type="match status" value="1"/>
</dbReference>
<dbReference type="RefSeq" id="WP_090715632.1">
    <property type="nucleotide sequence ID" value="NZ_CBCSKY010000018.1"/>
</dbReference>
<keyword evidence="2" id="KW-0238">DNA-binding</keyword>
<feature type="domain" description="HTH hxlR-type" evidence="4">
    <location>
        <begin position="7"/>
        <end position="105"/>
    </location>
</feature>
<keyword evidence="6" id="KW-1185">Reference proteome</keyword>
<name>A0A1G8U9D3_9BACL</name>
<sequence length="132" mass="15308">MSKKYNISVEATLEVIGGKWKCVILCHLTHGKLRTSDLKRHMPNITQKMLTQQLRELEEDGIVNRISYNQVPPKVEYELSEYGQSLRTILDSLCAWGERHIIREYGDKFAVLEDNVLNHKDLEDQPDGIEQL</sequence>
<dbReference type="InterPro" id="IPR036388">
    <property type="entry name" value="WH-like_DNA-bd_sf"/>
</dbReference>
<evidence type="ECO:0000313" key="5">
    <source>
        <dbReference type="EMBL" id="SDJ50378.1"/>
    </source>
</evidence>
<dbReference type="Proteomes" id="UP000199050">
    <property type="component" value="Unassembled WGS sequence"/>
</dbReference>
<keyword evidence="3" id="KW-0804">Transcription</keyword>
<proteinExistence type="predicted"/>
<evidence type="ECO:0000256" key="1">
    <source>
        <dbReference type="ARBA" id="ARBA00023015"/>
    </source>
</evidence>
<evidence type="ECO:0000256" key="3">
    <source>
        <dbReference type="ARBA" id="ARBA00023163"/>
    </source>
</evidence>
<dbReference type="SUPFAM" id="SSF46785">
    <property type="entry name" value="Winged helix' DNA-binding domain"/>
    <property type="match status" value="1"/>
</dbReference>
<evidence type="ECO:0000313" key="6">
    <source>
        <dbReference type="Proteomes" id="UP000199050"/>
    </source>
</evidence>
<protein>
    <submittedName>
        <fullName evidence="5">Transcriptional regulator, HxlR family</fullName>
    </submittedName>
</protein>
<dbReference type="PROSITE" id="PS51118">
    <property type="entry name" value="HTH_HXLR"/>
    <property type="match status" value="1"/>
</dbReference>
<dbReference type="OrthoDB" id="9791143at2"/>
<organism evidence="5 6">
    <name type="scientific">Paenibacillus typhae</name>
    <dbReference type="NCBI Taxonomy" id="1174501"/>
    <lineage>
        <taxon>Bacteria</taxon>
        <taxon>Bacillati</taxon>
        <taxon>Bacillota</taxon>
        <taxon>Bacilli</taxon>
        <taxon>Bacillales</taxon>
        <taxon>Paenibacillaceae</taxon>
        <taxon>Paenibacillus</taxon>
    </lineage>
</organism>
<gene>
    <name evidence="5" type="ORF">SAMN05216192_11862</name>
</gene>
<accession>A0A1G8U9D3</accession>
<dbReference type="STRING" id="1174501.SAMN05216192_11862"/>
<evidence type="ECO:0000259" key="4">
    <source>
        <dbReference type="PROSITE" id="PS51118"/>
    </source>
</evidence>
<dbReference type="AlphaFoldDB" id="A0A1G8U9D3"/>
<dbReference type="PANTHER" id="PTHR33204:SF29">
    <property type="entry name" value="TRANSCRIPTIONAL REGULATOR"/>
    <property type="match status" value="1"/>
</dbReference>
<dbReference type="GO" id="GO:0003677">
    <property type="term" value="F:DNA binding"/>
    <property type="evidence" value="ECO:0007669"/>
    <property type="project" value="UniProtKB-KW"/>
</dbReference>
<dbReference type="InterPro" id="IPR002577">
    <property type="entry name" value="HTH_HxlR"/>
</dbReference>
<dbReference type="Gene3D" id="1.10.10.10">
    <property type="entry name" value="Winged helix-like DNA-binding domain superfamily/Winged helix DNA-binding domain"/>
    <property type="match status" value="1"/>
</dbReference>
<evidence type="ECO:0000256" key="2">
    <source>
        <dbReference type="ARBA" id="ARBA00023125"/>
    </source>
</evidence>
<dbReference type="InterPro" id="IPR036390">
    <property type="entry name" value="WH_DNA-bd_sf"/>
</dbReference>